<dbReference type="EMBL" id="QFAS01000008">
    <property type="protein sequence ID" value="PWG51639.1"/>
    <property type="molecule type" value="Genomic_DNA"/>
</dbReference>
<accession>A0A1D7TTU2</accession>
<organism evidence="1 3">
    <name type="scientific">Ligilactobacillus salivarius</name>
    <dbReference type="NCBI Taxonomy" id="1624"/>
    <lineage>
        <taxon>Bacteria</taxon>
        <taxon>Bacillati</taxon>
        <taxon>Bacillota</taxon>
        <taxon>Bacilli</taxon>
        <taxon>Lactobacillales</taxon>
        <taxon>Lactobacillaceae</taxon>
        <taxon>Ligilactobacillus</taxon>
    </lineage>
</organism>
<evidence type="ECO:0000313" key="2">
    <source>
        <dbReference type="EMBL" id="PWG51639.1"/>
    </source>
</evidence>
<dbReference type="EMBL" id="CP017108">
    <property type="protein sequence ID" value="AOO74373.1"/>
    <property type="molecule type" value="Genomic_DNA"/>
</dbReference>
<dbReference type="Proteomes" id="UP000094723">
    <property type="component" value="Plasmid pLS_1"/>
</dbReference>
<dbReference type="Proteomes" id="UP000245607">
    <property type="component" value="Unassembled WGS sequence"/>
</dbReference>
<dbReference type="AlphaFoldDB" id="A0A1D7TTU2"/>
<evidence type="ECO:0000313" key="4">
    <source>
        <dbReference type="Proteomes" id="UP000245607"/>
    </source>
</evidence>
<dbReference type="RefSeq" id="WP_049153699.1">
    <property type="nucleotide sequence ID" value="NZ_CP017108.1"/>
</dbReference>
<protein>
    <submittedName>
        <fullName evidence="1">Uncharacterized protein</fullName>
    </submittedName>
</protein>
<reference evidence="1 3" key="1">
    <citation type="submission" date="2016-09" db="EMBL/GenBank/DDBJ databases">
        <title>Complete Genome Sequence of Lactobacillus salivarius Jin.</title>
        <authorList>
            <person name="Jin N."/>
            <person name="Li C."/>
            <person name="Wang M."/>
            <person name="Ren D."/>
            <person name="Di Y."/>
            <person name="Pan R."/>
            <person name="Du S."/>
            <person name="Lu H."/>
            <person name="Li X."/>
            <person name="Tian M."/>
        </authorList>
    </citation>
    <scope>NUCLEOTIDE SEQUENCE [LARGE SCALE GENOMIC DNA]</scope>
    <source>
        <strain evidence="1 3">CICC 23174</strain>
        <plasmid evidence="1">pLS_1</plasmid>
        <plasmid evidence="3">pls_1 sequence</plasmid>
    </source>
</reference>
<reference evidence="2 4" key="2">
    <citation type="submission" date="2018-05" db="EMBL/GenBank/DDBJ databases">
        <title>Lactobacillus salivarius genome sequencing and assembly.</title>
        <authorList>
            <person name="Audisio C."/>
            <person name="Albarracin L."/>
            <person name="Torres M.J."/>
            <person name="Hebert E.M."/>
            <person name="Saavedra L."/>
        </authorList>
    </citation>
    <scope>NUCLEOTIDE SEQUENCE [LARGE SCALE GENOMIC DNA]</scope>
    <source>
        <strain evidence="2 4">A3iob</strain>
    </source>
</reference>
<geneLocation type="plasmid" evidence="1">
    <name>pLS_1</name>
</geneLocation>
<keyword evidence="1" id="KW-0614">Plasmid</keyword>
<name>A0A1D7TTU2_9LACO</name>
<sequence>MNINKIFLLNFNDTNDFNIKQVAIENDKVVSFSKSIKNISEYGMKNYFDLAESLENPKKYSISLGENDEKTYHIDLLEKIRSSLDEADFLENIELAVDNGKLLYNIAIYVEDDEKYTGIYIYEIKESHLLRDDFYVMKIPFTKQKINLKKKGAGTTNEKLAVVENVAGSVGLPTEGCIVSFFKRKKDDEQYKIYKVKVYDAWKFDDVFGKVETRKKYVRFTLEKFANEENPIKIANDAVQVVFKNEDEETSNVVDTVEAVIMSDMKLVKTFSNFHNNSRRKIKNIEVSRLREVLNLLKDYVLNNAEANFELKNIPTLDEKGNLIVNADSTPIFAALLENKIIQRLLNNDIEIPYYKKD</sequence>
<geneLocation type="plasmid" evidence="3">
    <name>pls_1 sequence</name>
</geneLocation>
<proteinExistence type="predicted"/>
<evidence type="ECO:0000313" key="1">
    <source>
        <dbReference type="EMBL" id="AOO74373.1"/>
    </source>
</evidence>
<gene>
    <name evidence="1" type="ORF">BHF65_08810</name>
    <name evidence="2" type="ORF">DB362_07440</name>
</gene>
<evidence type="ECO:0000313" key="3">
    <source>
        <dbReference type="Proteomes" id="UP000094723"/>
    </source>
</evidence>